<reference evidence="2" key="1">
    <citation type="submission" date="2016-11" db="UniProtKB">
        <authorList>
            <consortium name="WormBaseParasite"/>
        </authorList>
    </citation>
    <scope>IDENTIFICATION</scope>
</reference>
<keyword evidence="1" id="KW-1185">Reference proteome</keyword>
<dbReference type="Proteomes" id="UP000095283">
    <property type="component" value="Unplaced"/>
</dbReference>
<dbReference type="AlphaFoldDB" id="A0A1I7X705"/>
<protein>
    <submittedName>
        <fullName evidence="2">Uncharacterized protein</fullName>
    </submittedName>
</protein>
<sequence>MKELDVFLAKENKQTYNPAGLNILSPMERGLRAIEISIFDEDLSNDNYPSSSAPNLCVMGDSNGSL</sequence>
<evidence type="ECO:0000313" key="1">
    <source>
        <dbReference type="Proteomes" id="UP000095283"/>
    </source>
</evidence>
<organism evidence="1 2">
    <name type="scientific">Heterorhabditis bacteriophora</name>
    <name type="common">Entomopathogenic nematode worm</name>
    <dbReference type="NCBI Taxonomy" id="37862"/>
    <lineage>
        <taxon>Eukaryota</taxon>
        <taxon>Metazoa</taxon>
        <taxon>Ecdysozoa</taxon>
        <taxon>Nematoda</taxon>
        <taxon>Chromadorea</taxon>
        <taxon>Rhabditida</taxon>
        <taxon>Rhabditina</taxon>
        <taxon>Rhabditomorpha</taxon>
        <taxon>Strongyloidea</taxon>
        <taxon>Heterorhabditidae</taxon>
        <taxon>Heterorhabditis</taxon>
    </lineage>
</organism>
<name>A0A1I7X705_HETBA</name>
<dbReference type="WBParaSite" id="Hba_13399">
    <property type="protein sequence ID" value="Hba_13399"/>
    <property type="gene ID" value="Hba_13399"/>
</dbReference>
<evidence type="ECO:0000313" key="2">
    <source>
        <dbReference type="WBParaSite" id="Hba_13399"/>
    </source>
</evidence>
<accession>A0A1I7X705</accession>
<proteinExistence type="predicted"/>